<reference evidence="9 10" key="1">
    <citation type="submission" date="2017-09" db="EMBL/GenBank/DDBJ databases">
        <title>Genomic, metabolic, and phenotypic characteristics of bacterial isolates from the natural microbiome of the model nematode Caenorhabditis elegans.</title>
        <authorList>
            <person name="Zimmermann J."/>
            <person name="Obeng N."/>
            <person name="Yang W."/>
            <person name="Obeng O."/>
            <person name="Kissoyan K."/>
            <person name="Pees B."/>
            <person name="Dirksen P."/>
            <person name="Hoppner M."/>
            <person name="Franke A."/>
            <person name="Rosenstiel P."/>
            <person name="Leippe M."/>
            <person name="Dierking K."/>
            <person name="Kaleta C."/>
            <person name="Schulenburg H."/>
        </authorList>
    </citation>
    <scope>NUCLEOTIDE SEQUENCE [LARGE SCALE GENOMIC DNA]</scope>
    <source>
        <strain evidence="9 10">MYb73</strain>
    </source>
</reference>
<sequence>MRLLFLVLFVLLGLIQYPLWLGKGGWFKVWDLQRQVAEQRETNEGLRARNAALEAEVRDLEGGSGAIEERARGELGMMRDGEVFVHILPQNTQPPAGASLSAEAPPKPGVTGTPARANAPAARPASAAPTTRPASTGATPRPAAATPARPAGTAGTNNSNSTARQ</sequence>
<dbReference type="NCBIfam" id="NF002058">
    <property type="entry name" value="PRK00888.1"/>
    <property type="match status" value="1"/>
</dbReference>
<keyword evidence="1 7" id="KW-1003">Cell membrane</keyword>
<keyword evidence="3 7" id="KW-0812">Transmembrane</keyword>
<dbReference type="InterPro" id="IPR023081">
    <property type="entry name" value="Cell_div_FtsB"/>
</dbReference>
<evidence type="ECO:0000256" key="3">
    <source>
        <dbReference type="ARBA" id="ARBA00022692"/>
    </source>
</evidence>
<keyword evidence="2 7" id="KW-0132">Cell division</keyword>
<evidence type="ECO:0000256" key="2">
    <source>
        <dbReference type="ARBA" id="ARBA00022618"/>
    </source>
</evidence>
<evidence type="ECO:0000256" key="1">
    <source>
        <dbReference type="ARBA" id="ARBA00022475"/>
    </source>
</evidence>
<proteinExistence type="inferred from homology"/>
<keyword evidence="7" id="KW-0997">Cell inner membrane</keyword>
<dbReference type="OrthoDB" id="7061211at2"/>
<dbReference type="EMBL" id="CP023270">
    <property type="protein sequence ID" value="AVJ26849.1"/>
    <property type="molecule type" value="Genomic_DNA"/>
</dbReference>
<keyword evidence="4 7" id="KW-1133">Transmembrane helix</keyword>
<name>A0A2S0I491_9BURK</name>
<evidence type="ECO:0000256" key="6">
    <source>
        <dbReference type="ARBA" id="ARBA00023306"/>
    </source>
</evidence>
<dbReference type="PANTHER" id="PTHR37485:SF1">
    <property type="entry name" value="CELL DIVISION PROTEIN FTSB"/>
    <property type="match status" value="1"/>
</dbReference>
<evidence type="ECO:0000256" key="8">
    <source>
        <dbReference type="SAM" id="MobiDB-lite"/>
    </source>
</evidence>
<dbReference type="GO" id="GO:0043093">
    <property type="term" value="P:FtsZ-dependent cytokinesis"/>
    <property type="evidence" value="ECO:0007669"/>
    <property type="project" value="UniProtKB-UniRule"/>
</dbReference>
<evidence type="ECO:0000313" key="9">
    <source>
        <dbReference type="EMBL" id="AVJ26849.1"/>
    </source>
</evidence>
<organism evidence="9 10">
    <name type="scientific">Achromobacter spanius</name>
    <dbReference type="NCBI Taxonomy" id="217203"/>
    <lineage>
        <taxon>Bacteria</taxon>
        <taxon>Pseudomonadati</taxon>
        <taxon>Pseudomonadota</taxon>
        <taxon>Betaproteobacteria</taxon>
        <taxon>Burkholderiales</taxon>
        <taxon>Alcaligenaceae</taxon>
        <taxon>Achromobacter</taxon>
    </lineage>
</organism>
<comment type="similarity">
    <text evidence="7">Belongs to the FtsB family.</text>
</comment>
<dbReference type="Pfam" id="PF04977">
    <property type="entry name" value="DivIC"/>
    <property type="match status" value="1"/>
</dbReference>
<protein>
    <recommendedName>
        <fullName evidence="7">Cell division protein FtsB</fullName>
    </recommendedName>
</protein>
<feature type="region of interest" description="Disordered" evidence="8">
    <location>
        <begin position="88"/>
        <end position="165"/>
    </location>
</feature>
<evidence type="ECO:0000256" key="5">
    <source>
        <dbReference type="ARBA" id="ARBA00023136"/>
    </source>
</evidence>
<evidence type="ECO:0000256" key="7">
    <source>
        <dbReference type="HAMAP-Rule" id="MF_00599"/>
    </source>
</evidence>
<dbReference type="GO" id="GO:0032153">
    <property type="term" value="C:cell division site"/>
    <property type="evidence" value="ECO:0007669"/>
    <property type="project" value="UniProtKB-UniRule"/>
</dbReference>
<evidence type="ECO:0000256" key="4">
    <source>
        <dbReference type="ARBA" id="ARBA00022989"/>
    </source>
</evidence>
<feature type="topological domain" description="Cytoplasmic" evidence="7">
    <location>
        <begin position="1"/>
        <end position="3"/>
    </location>
</feature>
<dbReference type="InterPro" id="IPR007060">
    <property type="entry name" value="FtsL/DivIC"/>
</dbReference>
<keyword evidence="6 7" id="KW-0131">Cell cycle</keyword>
<dbReference type="PANTHER" id="PTHR37485">
    <property type="entry name" value="CELL DIVISION PROTEIN FTSB"/>
    <property type="match status" value="1"/>
</dbReference>
<feature type="compositionally biased region" description="Low complexity" evidence="8">
    <location>
        <begin position="111"/>
        <end position="157"/>
    </location>
</feature>
<feature type="topological domain" description="Periplasmic" evidence="7">
    <location>
        <begin position="22"/>
        <end position="165"/>
    </location>
</feature>
<comment type="function">
    <text evidence="7">Essential cell division protein. May link together the upstream cell division proteins, which are predominantly cytoplasmic, with the downstream cell division proteins, which are predominantly periplasmic.</text>
</comment>
<comment type="subunit">
    <text evidence="7">Part of a complex composed of FtsB, FtsL and FtsQ.</text>
</comment>
<feature type="coiled-coil region" evidence="7">
    <location>
        <begin position="29"/>
        <end position="63"/>
    </location>
</feature>
<keyword evidence="5 7" id="KW-0472">Membrane</keyword>
<keyword evidence="7" id="KW-0175">Coiled coil</keyword>
<evidence type="ECO:0000313" key="10">
    <source>
        <dbReference type="Proteomes" id="UP000239477"/>
    </source>
</evidence>
<accession>A0A2S0I491</accession>
<keyword evidence="10" id="KW-1185">Reference proteome</keyword>
<dbReference type="GO" id="GO:0005886">
    <property type="term" value="C:plasma membrane"/>
    <property type="evidence" value="ECO:0007669"/>
    <property type="project" value="UniProtKB-SubCell"/>
</dbReference>
<comment type="subcellular location">
    <subcellularLocation>
        <location evidence="7">Cell inner membrane</location>
        <topology evidence="7">Single-pass type II membrane protein</topology>
    </subcellularLocation>
    <text evidence="7">Localizes to the division septum.</text>
</comment>
<dbReference type="GO" id="GO:0030428">
    <property type="term" value="C:cell septum"/>
    <property type="evidence" value="ECO:0007669"/>
    <property type="project" value="TreeGrafter"/>
</dbReference>
<dbReference type="AlphaFoldDB" id="A0A2S0I491"/>
<dbReference type="Proteomes" id="UP000239477">
    <property type="component" value="Chromosome"/>
</dbReference>
<gene>
    <name evidence="7" type="primary">ftsB</name>
    <name evidence="9" type="ORF">CLM73_06780</name>
</gene>
<dbReference type="HAMAP" id="MF_00599">
    <property type="entry name" value="FtsB"/>
    <property type="match status" value="1"/>
</dbReference>